<dbReference type="AlphaFoldDB" id="A0A7S4BZ48"/>
<dbReference type="GO" id="GO:0006412">
    <property type="term" value="P:translation"/>
    <property type="evidence" value="ECO:0007669"/>
    <property type="project" value="InterPro"/>
</dbReference>
<keyword evidence="2" id="KW-0689">Ribosomal protein</keyword>
<evidence type="ECO:0000256" key="1">
    <source>
        <dbReference type="ARBA" id="ARBA00008427"/>
    </source>
</evidence>
<gene>
    <name evidence="5" type="ORF">PCAR00345_LOCUS34076</name>
</gene>
<evidence type="ECO:0000256" key="4">
    <source>
        <dbReference type="SAM" id="MobiDB-lite"/>
    </source>
</evidence>
<evidence type="ECO:0000256" key="2">
    <source>
        <dbReference type="ARBA" id="ARBA00022980"/>
    </source>
</evidence>
<dbReference type="Gene3D" id="2.30.30.70">
    <property type="entry name" value="Ribosomal protein L21"/>
    <property type="match status" value="1"/>
</dbReference>
<dbReference type="GO" id="GO:0005840">
    <property type="term" value="C:ribosome"/>
    <property type="evidence" value="ECO:0007669"/>
    <property type="project" value="UniProtKB-KW"/>
</dbReference>
<dbReference type="InterPro" id="IPR018259">
    <property type="entry name" value="Ribosomal_eL21_CS"/>
</dbReference>
<keyword evidence="3" id="KW-0687">Ribonucleoprotein</keyword>
<reference evidence="5" key="1">
    <citation type="submission" date="2021-01" db="EMBL/GenBank/DDBJ databases">
        <authorList>
            <person name="Corre E."/>
            <person name="Pelletier E."/>
            <person name="Niang G."/>
            <person name="Scheremetjew M."/>
            <person name="Finn R."/>
            <person name="Kale V."/>
            <person name="Holt S."/>
            <person name="Cochrane G."/>
            <person name="Meng A."/>
            <person name="Brown T."/>
            <person name="Cohen L."/>
        </authorList>
    </citation>
    <scope>NUCLEOTIDE SEQUENCE</scope>
    <source>
        <strain evidence="5">CCMP645</strain>
    </source>
</reference>
<name>A0A7S4BZ48_CHRCT</name>
<protein>
    <recommendedName>
        <fullName evidence="6">60S ribosomal protein L21</fullName>
    </recommendedName>
</protein>
<comment type="similarity">
    <text evidence="1">Belongs to the eukaryotic ribosomal protein eL21 family.</text>
</comment>
<dbReference type="PANTHER" id="PTHR20981">
    <property type="entry name" value="60S RIBOSOMAL PROTEIN L21"/>
    <property type="match status" value="1"/>
</dbReference>
<dbReference type="PROSITE" id="PS01171">
    <property type="entry name" value="RIBOSOMAL_L21E"/>
    <property type="match status" value="1"/>
</dbReference>
<feature type="compositionally biased region" description="Basic and acidic residues" evidence="4">
    <location>
        <begin position="136"/>
        <end position="145"/>
    </location>
</feature>
<evidence type="ECO:0000256" key="3">
    <source>
        <dbReference type="ARBA" id="ARBA00023274"/>
    </source>
</evidence>
<proteinExistence type="inferred from homology"/>
<evidence type="ECO:0008006" key="6">
    <source>
        <dbReference type="Google" id="ProtNLM"/>
    </source>
</evidence>
<dbReference type="SUPFAM" id="SSF50104">
    <property type="entry name" value="Translation proteins SH3-like domain"/>
    <property type="match status" value="1"/>
</dbReference>
<feature type="compositionally biased region" description="Basic and acidic residues" evidence="4">
    <location>
        <begin position="116"/>
        <end position="126"/>
    </location>
</feature>
<dbReference type="FunFam" id="2.30.30.70:FF:000001">
    <property type="entry name" value="60S ribosomal protein L21"/>
    <property type="match status" value="1"/>
</dbReference>
<organism evidence="5">
    <name type="scientific">Chrysotila carterae</name>
    <name type="common">Marine alga</name>
    <name type="synonym">Syracosphaera carterae</name>
    <dbReference type="NCBI Taxonomy" id="13221"/>
    <lineage>
        <taxon>Eukaryota</taxon>
        <taxon>Haptista</taxon>
        <taxon>Haptophyta</taxon>
        <taxon>Prymnesiophyceae</taxon>
        <taxon>Isochrysidales</taxon>
        <taxon>Isochrysidaceae</taxon>
        <taxon>Chrysotila</taxon>
    </lineage>
</organism>
<dbReference type="InterPro" id="IPR001147">
    <property type="entry name" value="Ribosomal_eL21"/>
</dbReference>
<accession>A0A7S4BZ48</accession>
<dbReference type="EMBL" id="HBIZ01053257">
    <property type="protein sequence ID" value="CAE0781412.1"/>
    <property type="molecule type" value="Transcribed_RNA"/>
</dbReference>
<sequence>MGKGMGARSRGYRSCTRDLFSKKPRDKNYNPPLSTFLRTYKVGDTVDIVCNSAQQKGMPYKFYHGRTGTVWNVTRRGIGVEVNKVHRQRQLVKRIHVRVEHLRPSNSKAGHLARVKSNEEKKKAAKESGVPCATSELKRSPKGPRDGFTLDLGKTFETKVHTLTPVPYVFKPLSKSIA</sequence>
<dbReference type="Pfam" id="PF01157">
    <property type="entry name" value="Ribosomal_L21e"/>
    <property type="match status" value="1"/>
</dbReference>
<evidence type="ECO:0000313" key="5">
    <source>
        <dbReference type="EMBL" id="CAE0781412.1"/>
    </source>
</evidence>
<dbReference type="GO" id="GO:1990904">
    <property type="term" value="C:ribonucleoprotein complex"/>
    <property type="evidence" value="ECO:0007669"/>
    <property type="project" value="UniProtKB-KW"/>
</dbReference>
<dbReference type="InterPro" id="IPR036948">
    <property type="entry name" value="Ribosomal_eL21_sf"/>
</dbReference>
<dbReference type="InterPro" id="IPR008991">
    <property type="entry name" value="Translation_prot_SH3-like_sf"/>
</dbReference>
<feature type="region of interest" description="Disordered" evidence="4">
    <location>
        <begin position="107"/>
        <end position="148"/>
    </location>
</feature>
<dbReference type="GO" id="GO:0003735">
    <property type="term" value="F:structural constituent of ribosome"/>
    <property type="evidence" value="ECO:0007669"/>
    <property type="project" value="InterPro"/>
</dbReference>
<dbReference type="Gene3D" id="6.10.250.3260">
    <property type="match status" value="1"/>
</dbReference>